<evidence type="ECO:0000256" key="1">
    <source>
        <dbReference type="SAM" id="Coils"/>
    </source>
</evidence>
<organism evidence="4">
    <name type="scientific">Tetraselmis sp. GSL018</name>
    <dbReference type="NCBI Taxonomy" id="582737"/>
    <lineage>
        <taxon>Eukaryota</taxon>
        <taxon>Viridiplantae</taxon>
        <taxon>Chlorophyta</taxon>
        <taxon>core chlorophytes</taxon>
        <taxon>Chlorodendrophyceae</taxon>
        <taxon>Chlorodendrales</taxon>
        <taxon>Chlorodendraceae</taxon>
        <taxon>Tetraselmis</taxon>
    </lineage>
</organism>
<dbReference type="Pfam" id="PF00248">
    <property type="entry name" value="Aldo_ket_red"/>
    <property type="match status" value="1"/>
</dbReference>
<name>A0A061R728_9CHLO</name>
<sequence>MTTDEPEKQQAEEQEVSEQEQEETQSLRTESEPPPDPVLKELYGSTRPSVQLIQGIPLAPIICSVWPAAEAETLLQESWIPTEQEPAEDTEPPRSFDPAAPEYNVIPRRIAKSAAMVEWNQLKKDLAVAEKKFEKTPDKEAEQKEELGNLVAELQERLAEAEAQLTDVKGSYGADPLSLVPWMNTLFALADAGLTTFDVSGPSFPHCPLHLLFGEANSLDMYAGVERMLATFKRRYEMERGPNRVQIFTKLVPNIFSGLFSPQLVTAAVDRSLARMELQQIDMVQVRWWDLRERDVVPTLKAVKALTIDEGDVDPETGAVSVTAPAKVRAVGLLDFPFRGVLDAIQMGIPVTMVQVNYHICDTSAEPILGLCAKYGIKVAANNGTLGGLINEKYLGVESPDSLVDDPDLDSVAECLDLVQKFGGWERLQSLLEALKSIADKHRVSMQSVAVRFQMDRGTFPVLPVNWEPFVWMPFGNPVWLDHNKPGVDEKLFHKASFLDEDDLALIASRTR</sequence>
<dbReference type="PANTHER" id="PTHR43147">
    <property type="entry name" value="PROTEIN TAS"/>
    <property type="match status" value="1"/>
</dbReference>
<feature type="domain" description="NADP-dependent oxidoreductase" evidence="3">
    <location>
        <begin position="188"/>
        <end position="463"/>
    </location>
</feature>
<dbReference type="AlphaFoldDB" id="A0A061R728"/>
<dbReference type="InterPro" id="IPR036812">
    <property type="entry name" value="NAD(P)_OxRdtase_dom_sf"/>
</dbReference>
<protein>
    <submittedName>
        <fullName evidence="4">Aldo keto reductase</fullName>
    </submittedName>
</protein>
<evidence type="ECO:0000259" key="3">
    <source>
        <dbReference type="Pfam" id="PF00248"/>
    </source>
</evidence>
<evidence type="ECO:0000313" key="4">
    <source>
        <dbReference type="EMBL" id="JAC67793.1"/>
    </source>
</evidence>
<dbReference type="SUPFAM" id="SSF51430">
    <property type="entry name" value="NAD(P)-linked oxidoreductase"/>
    <property type="match status" value="1"/>
</dbReference>
<feature type="compositionally biased region" description="Acidic residues" evidence="2">
    <location>
        <begin position="12"/>
        <end position="23"/>
    </location>
</feature>
<proteinExistence type="predicted"/>
<feature type="compositionally biased region" description="Basic and acidic residues" evidence="2">
    <location>
        <begin position="1"/>
        <end position="11"/>
    </location>
</feature>
<dbReference type="InterPro" id="IPR023210">
    <property type="entry name" value="NADP_OxRdtase_dom"/>
</dbReference>
<reference evidence="4" key="1">
    <citation type="submission" date="2014-05" db="EMBL/GenBank/DDBJ databases">
        <title>The transcriptome of the halophilic microalga Tetraselmis sp. GSL018 isolated from the Great Salt Lake, Utah.</title>
        <authorList>
            <person name="Jinkerson R.E."/>
            <person name="D'Adamo S."/>
            <person name="Posewitz M.C."/>
        </authorList>
    </citation>
    <scope>NUCLEOTIDE SEQUENCE</scope>
    <source>
        <strain evidence="4">GSL018</strain>
    </source>
</reference>
<feature type="coiled-coil region" evidence="1">
    <location>
        <begin position="144"/>
        <end position="171"/>
    </location>
</feature>
<dbReference type="PANTHER" id="PTHR43147:SF2">
    <property type="entry name" value="NADP-DEPENDENT OXIDOREDUCTASE DOMAIN-CONTAINING PROTEIN"/>
    <property type="match status" value="1"/>
</dbReference>
<evidence type="ECO:0000256" key="2">
    <source>
        <dbReference type="SAM" id="MobiDB-lite"/>
    </source>
</evidence>
<accession>A0A061R728</accession>
<keyword evidence="1" id="KW-0175">Coiled coil</keyword>
<dbReference type="EMBL" id="GBEZ01018668">
    <property type="protein sequence ID" value="JAC67793.1"/>
    <property type="molecule type" value="Transcribed_RNA"/>
</dbReference>
<dbReference type="Gene3D" id="3.20.20.100">
    <property type="entry name" value="NADP-dependent oxidoreductase domain"/>
    <property type="match status" value="1"/>
</dbReference>
<gene>
    <name evidence="4" type="ORF">TSPGSL018_10223</name>
</gene>
<feature type="region of interest" description="Disordered" evidence="2">
    <location>
        <begin position="1"/>
        <end position="42"/>
    </location>
</feature>